<accession>A0A2A9NW90</accession>
<dbReference type="Proteomes" id="UP000242287">
    <property type="component" value="Unassembled WGS sequence"/>
</dbReference>
<reference evidence="2 3" key="1">
    <citation type="submission" date="2014-02" db="EMBL/GenBank/DDBJ databases">
        <title>Transposable element dynamics among asymbiotic and ectomycorrhizal Amanita fungi.</title>
        <authorList>
            <consortium name="DOE Joint Genome Institute"/>
            <person name="Hess J."/>
            <person name="Skrede I."/>
            <person name="Wolfe B."/>
            <person name="LaButti K."/>
            <person name="Ohm R.A."/>
            <person name="Grigoriev I.V."/>
            <person name="Pringle A."/>
        </authorList>
    </citation>
    <scope>NUCLEOTIDE SEQUENCE [LARGE SCALE GENOMIC DNA]</scope>
    <source>
        <strain evidence="2 3">SKay4041</strain>
    </source>
</reference>
<dbReference type="InterPro" id="IPR039646">
    <property type="entry name" value="ZNHIT2"/>
</dbReference>
<dbReference type="STRING" id="703135.A0A2A9NW90"/>
<evidence type="ECO:0000313" key="3">
    <source>
        <dbReference type="Proteomes" id="UP000242287"/>
    </source>
</evidence>
<dbReference type="PANTHER" id="PTHR15555">
    <property type="entry name" value="ZINC FINGER HIT DOMAIN CONTAINING PROTEIN 2 PROTEIN FON -RELATED"/>
    <property type="match status" value="1"/>
</dbReference>
<evidence type="ECO:0000259" key="1">
    <source>
        <dbReference type="Pfam" id="PF04438"/>
    </source>
</evidence>
<dbReference type="OrthoDB" id="18412at2759"/>
<dbReference type="SUPFAM" id="SSF144232">
    <property type="entry name" value="HIT/MYND zinc finger-like"/>
    <property type="match status" value="1"/>
</dbReference>
<dbReference type="CDD" id="cd23024">
    <property type="entry name" value="zf-HIT_ZNHIT2-3"/>
    <property type="match status" value="1"/>
</dbReference>
<dbReference type="EMBL" id="KZ301983">
    <property type="protein sequence ID" value="PFH51962.1"/>
    <property type="molecule type" value="Genomic_DNA"/>
</dbReference>
<gene>
    <name evidence="2" type="ORF">AMATHDRAFT_141418</name>
</gene>
<keyword evidence="3" id="KW-1185">Reference proteome</keyword>
<feature type="domain" description="HIT-type" evidence="1">
    <location>
        <begin position="3"/>
        <end position="21"/>
    </location>
</feature>
<dbReference type="InterPro" id="IPR007529">
    <property type="entry name" value="Znf_HIT"/>
</dbReference>
<dbReference type="AlphaFoldDB" id="A0A2A9NW90"/>
<dbReference type="PANTHER" id="PTHR15555:SF0">
    <property type="entry name" value="ZINC FINGER HIT DOMAIN-CONTAINING PROTEIN 2"/>
    <property type="match status" value="1"/>
</dbReference>
<dbReference type="Gene3D" id="3.30.60.190">
    <property type="match status" value="1"/>
</dbReference>
<name>A0A2A9NW90_9AGAR</name>
<sequence length="404" mass="45359">RQFSKYTCPSCNAPYCSLSCFHSQVHSQCSESFYKKELQSDIQSSPSSSTEEQRKMLELLKKFEEDSIDDVITDFLPGDGNDSDGNYDGNTAGLAKRLENVNLDTVKPDILWSLLNSEERSRFLQALNDPDSELAQQLLVSEDLEKEQQRPWWEDNNITPEVTQDSVSHYQIPRPEPILVPSSMVKPVPVSPSLIYNLCAICLAYAYITRRLAISPLSSISADNPDFDEVQRLIAQLIPFLTDKKSTTRFSSLGEVITDLWARFDEGEVTSKTFAVLLRDCARIMEPLHVTFVPPQPNSSEIDPTFHPHYTSSLVLSDLGRLFSQPIGTRRAQSTHICQKLLFYLAHVISTPSRVLRLVASQLTTKSRSLEQEDQALDEDSKVQVLADGSSGIQNKQGLIQKLG</sequence>
<feature type="non-terminal residue" evidence="2">
    <location>
        <position position="1"/>
    </location>
</feature>
<evidence type="ECO:0000313" key="2">
    <source>
        <dbReference type="EMBL" id="PFH51962.1"/>
    </source>
</evidence>
<dbReference type="Pfam" id="PF04438">
    <property type="entry name" value="zf-HIT"/>
    <property type="match status" value="1"/>
</dbReference>
<organism evidence="2 3">
    <name type="scientific">Amanita thiersii Skay4041</name>
    <dbReference type="NCBI Taxonomy" id="703135"/>
    <lineage>
        <taxon>Eukaryota</taxon>
        <taxon>Fungi</taxon>
        <taxon>Dikarya</taxon>
        <taxon>Basidiomycota</taxon>
        <taxon>Agaricomycotina</taxon>
        <taxon>Agaricomycetes</taxon>
        <taxon>Agaricomycetidae</taxon>
        <taxon>Agaricales</taxon>
        <taxon>Pluteineae</taxon>
        <taxon>Amanitaceae</taxon>
        <taxon>Amanita</taxon>
    </lineage>
</organism>
<proteinExistence type="predicted"/>
<protein>
    <recommendedName>
        <fullName evidence="1">HIT-type domain-containing protein</fullName>
    </recommendedName>
</protein>